<evidence type="ECO:0000313" key="3">
    <source>
        <dbReference type="Proteomes" id="UP000028999"/>
    </source>
</evidence>
<keyword evidence="1" id="KW-0812">Transmembrane</keyword>
<dbReference type="Proteomes" id="UP000028999">
    <property type="component" value="Unassembled WGS sequence"/>
</dbReference>
<gene>
    <name evidence="2" type="primary">BnaA06g10300D</name>
    <name evidence="2" type="ORF">GSBRNA2T00062268001</name>
</gene>
<proteinExistence type="predicted"/>
<sequence length="65" mass="7359">MLIFGLQDKLGIFHFSGYVGLFLLLVEFVLCSDVFLLANHVGFARAGSNPAVHVFFKFLLFLFNF</sequence>
<evidence type="ECO:0000256" key="1">
    <source>
        <dbReference type="SAM" id="Phobius"/>
    </source>
</evidence>
<dbReference type="Gramene" id="CDY36577">
    <property type="protein sequence ID" value="CDY36577"/>
    <property type="gene ID" value="GSBRNA2T00062268001"/>
</dbReference>
<protein>
    <submittedName>
        <fullName evidence="2">BnaA06g10300D protein</fullName>
    </submittedName>
</protein>
<feature type="transmembrane region" description="Helical" evidence="1">
    <location>
        <begin position="12"/>
        <end position="37"/>
    </location>
</feature>
<dbReference type="AlphaFoldDB" id="A0A078HFK1"/>
<accession>A0A078HFK1</accession>
<name>A0A078HFK1_BRANA</name>
<keyword evidence="1" id="KW-0472">Membrane</keyword>
<evidence type="ECO:0000313" key="2">
    <source>
        <dbReference type="EMBL" id="CDY36577.1"/>
    </source>
</evidence>
<dbReference type="PaxDb" id="3708-A0A078HFK1"/>
<reference evidence="2 3" key="1">
    <citation type="journal article" date="2014" name="Science">
        <title>Plant genetics. Early allopolyploid evolution in the post-Neolithic Brassica napus oilseed genome.</title>
        <authorList>
            <person name="Chalhoub B."/>
            <person name="Denoeud F."/>
            <person name="Liu S."/>
            <person name="Parkin I.A."/>
            <person name="Tang H."/>
            <person name="Wang X."/>
            <person name="Chiquet J."/>
            <person name="Belcram H."/>
            <person name="Tong C."/>
            <person name="Samans B."/>
            <person name="Correa M."/>
            <person name="Da Silva C."/>
            <person name="Just J."/>
            <person name="Falentin C."/>
            <person name="Koh C.S."/>
            <person name="Le Clainche I."/>
            <person name="Bernard M."/>
            <person name="Bento P."/>
            <person name="Noel B."/>
            <person name="Labadie K."/>
            <person name="Alberti A."/>
            <person name="Charles M."/>
            <person name="Arnaud D."/>
            <person name="Guo H."/>
            <person name="Daviaud C."/>
            <person name="Alamery S."/>
            <person name="Jabbari K."/>
            <person name="Zhao M."/>
            <person name="Edger P.P."/>
            <person name="Chelaifa H."/>
            <person name="Tack D."/>
            <person name="Lassalle G."/>
            <person name="Mestiri I."/>
            <person name="Schnel N."/>
            <person name="Le Paslier M.C."/>
            <person name="Fan G."/>
            <person name="Renault V."/>
            <person name="Bayer P.E."/>
            <person name="Golicz A.A."/>
            <person name="Manoli S."/>
            <person name="Lee T.H."/>
            <person name="Thi V.H."/>
            <person name="Chalabi S."/>
            <person name="Hu Q."/>
            <person name="Fan C."/>
            <person name="Tollenaere R."/>
            <person name="Lu Y."/>
            <person name="Battail C."/>
            <person name="Shen J."/>
            <person name="Sidebottom C.H."/>
            <person name="Wang X."/>
            <person name="Canaguier A."/>
            <person name="Chauveau A."/>
            <person name="Berard A."/>
            <person name="Deniot G."/>
            <person name="Guan M."/>
            <person name="Liu Z."/>
            <person name="Sun F."/>
            <person name="Lim Y.P."/>
            <person name="Lyons E."/>
            <person name="Town C.D."/>
            <person name="Bancroft I."/>
            <person name="Wang X."/>
            <person name="Meng J."/>
            <person name="Ma J."/>
            <person name="Pires J.C."/>
            <person name="King G.J."/>
            <person name="Brunel D."/>
            <person name="Delourme R."/>
            <person name="Renard M."/>
            <person name="Aury J.M."/>
            <person name="Adams K.L."/>
            <person name="Batley J."/>
            <person name="Snowdon R.J."/>
            <person name="Tost J."/>
            <person name="Edwards D."/>
            <person name="Zhou Y."/>
            <person name="Hua W."/>
            <person name="Sharpe A.G."/>
            <person name="Paterson A.H."/>
            <person name="Guan C."/>
            <person name="Wincker P."/>
        </authorList>
    </citation>
    <scope>NUCLEOTIDE SEQUENCE [LARGE SCALE GENOMIC DNA]</scope>
    <source>
        <strain evidence="3">cv. Darmor-bzh</strain>
    </source>
</reference>
<keyword evidence="1" id="KW-1133">Transmembrane helix</keyword>
<dbReference type="EMBL" id="LK032378">
    <property type="protein sequence ID" value="CDY36577.1"/>
    <property type="molecule type" value="Genomic_DNA"/>
</dbReference>
<organism evidence="2 3">
    <name type="scientific">Brassica napus</name>
    <name type="common">Rape</name>
    <dbReference type="NCBI Taxonomy" id="3708"/>
    <lineage>
        <taxon>Eukaryota</taxon>
        <taxon>Viridiplantae</taxon>
        <taxon>Streptophyta</taxon>
        <taxon>Embryophyta</taxon>
        <taxon>Tracheophyta</taxon>
        <taxon>Spermatophyta</taxon>
        <taxon>Magnoliopsida</taxon>
        <taxon>eudicotyledons</taxon>
        <taxon>Gunneridae</taxon>
        <taxon>Pentapetalae</taxon>
        <taxon>rosids</taxon>
        <taxon>malvids</taxon>
        <taxon>Brassicales</taxon>
        <taxon>Brassicaceae</taxon>
        <taxon>Brassiceae</taxon>
        <taxon>Brassica</taxon>
    </lineage>
</organism>
<keyword evidence="3" id="KW-1185">Reference proteome</keyword>
<feature type="transmembrane region" description="Helical" evidence="1">
    <location>
        <begin position="43"/>
        <end position="63"/>
    </location>
</feature>